<dbReference type="EMBL" id="JAXOJX010000021">
    <property type="protein sequence ID" value="MDZ5457731.1"/>
    <property type="molecule type" value="Genomic_DNA"/>
</dbReference>
<organism evidence="9 10">
    <name type="scientific">Azohydromonas lata</name>
    <dbReference type="NCBI Taxonomy" id="45677"/>
    <lineage>
        <taxon>Bacteria</taxon>
        <taxon>Pseudomonadati</taxon>
        <taxon>Pseudomonadota</taxon>
        <taxon>Betaproteobacteria</taxon>
        <taxon>Burkholderiales</taxon>
        <taxon>Sphaerotilaceae</taxon>
        <taxon>Azohydromonas</taxon>
    </lineage>
</organism>
<comment type="caution">
    <text evidence="9">The sequence shown here is derived from an EMBL/GenBank/DDBJ whole genome shotgun (WGS) entry which is preliminary data.</text>
</comment>
<feature type="transmembrane region" description="Helical" evidence="6">
    <location>
        <begin position="195"/>
        <end position="215"/>
    </location>
</feature>
<sequence>MRLRNLSVRNRLAMVFGVLVLLLWAVSAGTLHTLGREHQSFERYAGEMSVRQELAHQLLHAASARAMAVRNVLLVDDDAQRQAQRAGFEQAQHQVEAALAQLRQALNGAGGGTPAEQQHLQQIAQADAQSGATALEIVKMALEDRRQEAVARLGRDGTPQVQALLAAVQALIALGTQQAGDEVQAAAQAYAQSRWLLLAACALAGLLAVGLGAWVTASITRPMAQALGVAQAVAQGNLSMDMDTSGRDEAARMLQALAAMRDHLAHTVADVRRNAEGVASASAQIAQGTQDLNQRTEQQASSLQQTASSMEQLGSTVQHNADNALQANQLALGASEVAVKGGEVVAQVVGTMRRIESGSHRIADIIGTIDGIAFQTNILALNAAVEAARAGEQGRGFAVVAGEVRTLAQRSAEAAKEIKQLITESVQSVGEGSALADQAGHTMEEVVSAIRRVTDLMGEISAASAEQSKGVSLVGDAVTRMDQATQQNAALVEQSASAAGSLREQAQALVGSVAVFRLGAQADSGRPAPVAARAQAMVDARSPAPAAAAAQPATGSGWDGVERRGPHRATNVTRPDFRRAAPAMAMAAAAVTPLAQARTGTDDEEWAAF</sequence>
<keyword evidence="3" id="KW-0807">Transducer</keyword>
<dbReference type="InterPro" id="IPR004089">
    <property type="entry name" value="MCPsignal_dom"/>
</dbReference>
<dbReference type="Pfam" id="PF12729">
    <property type="entry name" value="4HB_MCP_1"/>
    <property type="match status" value="1"/>
</dbReference>
<evidence type="ECO:0000259" key="7">
    <source>
        <dbReference type="PROSITE" id="PS50111"/>
    </source>
</evidence>
<dbReference type="RefSeq" id="WP_322465963.1">
    <property type="nucleotide sequence ID" value="NZ_JAXOJX010000021.1"/>
</dbReference>
<dbReference type="Gene3D" id="1.10.287.950">
    <property type="entry name" value="Methyl-accepting chemotaxis protein"/>
    <property type="match status" value="1"/>
</dbReference>
<feature type="compositionally biased region" description="Low complexity" evidence="5">
    <location>
        <begin position="543"/>
        <end position="553"/>
    </location>
</feature>
<evidence type="ECO:0000256" key="6">
    <source>
        <dbReference type="SAM" id="Phobius"/>
    </source>
</evidence>
<dbReference type="PROSITE" id="PS50885">
    <property type="entry name" value="HAMP"/>
    <property type="match status" value="1"/>
</dbReference>
<evidence type="ECO:0000259" key="8">
    <source>
        <dbReference type="PROSITE" id="PS50885"/>
    </source>
</evidence>
<keyword evidence="4" id="KW-0175">Coiled coil</keyword>
<dbReference type="Pfam" id="PF00672">
    <property type="entry name" value="HAMP"/>
    <property type="match status" value="1"/>
</dbReference>
<dbReference type="Proteomes" id="UP001293718">
    <property type="component" value="Unassembled WGS sequence"/>
</dbReference>
<evidence type="ECO:0000256" key="3">
    <source>
        <dbReference type="PROSITE-ProRule" id="PRU00284"/>
    </source>
</evidence>
<dbReference type="SMART" id="SM00304">
    <property type="entry name" value="HAMP"/>
    <property type="match status" value="1"/>
</dbReference>
<dbReference type="SMART" id="SM00283">
    <property type="entry name" value="MA"/>
    <property type="match status" value="1"/>
</dbReference>
<dbReference type="PANTHER" id="PTHR43531">
    <property type="entry name" value="PROTEIN ICFG"/>
    <property type="match status" value="1"/>
</dbReference>
<accession>A0ABU5IGS2</accession>
<dbReference type="CDD" id="cd11386">
    <property type="entry name" value="MCP_signal"/>
    <property type="match status" value="1"/>
</dbReference>
<evidence type="ECO:0000256" key="4">
    <source>
        <dbReference type="SAM" id="Coils"/>
    </source>
</evidence>
<dbReference type="PRINTS" id="PR00260">
    <property type="entry name" value="CHEMTRNSDUCR"/>
</dbReference>
<evidence type="ECO:0000256" key="2">
    <source>
        <dbReference type="ARBA" id="ARBA00029447"/>
    </source>
</evidence>
<name>A0ABU5IGS2_9BURK</name>
<dbReference type="Pfam" id="PF00015">
    <property type="entry name" value="MCPsignal"/>
    <property type="match status" value="1"/>
</dbReference>
<proteinExistence type="inferred from homology"/>
<keyword evidence="6" id="KW-0812">Transmembrane</keyword>
<feature type="domain" description="Methyl-accepting transducer" evidence="7">
    <location>
        <begin position="274"/>
        <end position="503"/>
    </location>
</feature>
<keyword evidence="6" id="KW-0472">Membrane</keyword>
<evidence type="ECO:0000313" key="9">
    <source>
        <dbReference type="EMBL" id="MDZ5457731.1"/>
    </source>
</evidence>
<evidence type="ECO:0000256" key="5">
    <source>
        <dbReference type="SAM" id="MobiDB-lite"/>
    </source>
</evidence>
<dbReference type="InterPro" id="IPR047347">
    <property type="entry name" value="YvaQ-like_sensor"/>
</dbReference>
<dbReference type="CDD" id="cd19411">
    <property type="entry name" value="MCP2201-like_sensor"/>
    <property type="match status" value="1"/>
</dbReference>
<dbReference type="InterPro" id="IPR003660">
    <property type="entry name" value="HAMP_dom"/>
</dbReference>
<dbReference type="CDD" id="cd06225">
    <property type="entry name" value="HAMP"/>
    <property type="match status" value="1"/>
</dbReference>
<dbReference type="InterPro" id="IPR004090">
    <property type="entry name" value="Chemotax_Me-accpt_rcpt"/>
</dbReference>
<comment type="similarity">
    <text evidence="2">Belongs to the methyl-accepting chemotaxis (MCP) protein family.</text>
</comment>
<gene>
    <name evidence="9" type="ORF">SM757_14220</name>
</gene>
<dbReference type="InterPro" id="IPR051310">
    <property type="entry name" value="MCP_chemotaxis"/>
</dbReference>
<keyword evidence="10" id="KW-1185">Reference proteome</keyword>
<evidence type="ECO:0000313" key="10">
    <source>
        <dbReference type="Proteomes" id="UP001293718"/>
    </source>
</evidence>
<keyword evidence="1" id="KW-0488">Methylation</keyword>
<protein>
    <submittedName>
        <fullName evidence="9">Methyl-accepting chemotaxis protein</fullName>
    </submittedName>
</protein>
<evidence type="ECO:0000256" key="1">
    <source>
        <dbReference type="ARBA" id="ARBA00022481"/>
    </source>
</evidence>
<dbReference type="SUPFAM" id="SSF58104">
    <property type="entry name" value="Methyl-accepting chemotaxis protein (MCP) signaling domain"/>
    <property type="match status" value="1"/>
</dbReference>
<dbReference type="InterPro" id="IPR024478">
    <property type="entry name" value="HlyB_4HB_MCP"/>
</dbReference>
<feature type="domain" description="HAMP" evidence="8">
    <location>
        <begin position="217"/>
        <end position="269"/>
    </location>
</feature>
<feature type="coiled-coil region" evidence="4">
    <location>
        <begin position="286"/>
        <end position="313"/>
    </location>
</feature>
<keyword evidence="6" id="KW-1133">Transmembrane helix</keyword>
<dbReference type="PROSITE" id="PS50111">
    <property type="entry name" value="CHEMOTAXIS_TRANSDUC_2"/>
    <property type="match status" value="1"/>
</dbReference>
<dbReference type="PANTHER" id="PTHR43531:SF14">
    <property type="entry name" value="METHYL-ACCEPTING CHEMOTAXIS PROTEIN I-RELATED"/>
    <property type="match status" value="1"/>
</dbReference>
<reference evidence="9 10" key="1">
    <citation type="submission" date="2023-11" db="EMBL/GenBank/DDBJ databases">
        <title>Draft genome of Azohydromonas lata strain H1 (DSM1123), a polyhydroxyalkanoate producer.</title>
        <authorList>
            <person name="Traversa D."/>
            <person name="D'Addabbo P."/>
            <person name="Pazzani C."/>
            <person name="Manzari C."/>
            <person name="Chiara M."/>
            <person name="Scrascia M."/>
        </authorList>
    </citation>
    <scope>NUCLEOTIDE SEQUENCE [LARGE SCALE GENOMIC DNA]</scope>
    <source>
        <strain evidence="9 10">H1</strain>
    </source>
</reference>
<feature type="region of interest" description="Disordered" evidence="5">
    <location>
        <begin position="542"/>
        <end position="577"/>
    </location>
</feature>